<evidence type="ECO:0008006" key="5">
    <source>
        <dbReference type="Google" id="ProtNLM"/>
    </source>
</evidence>
<dbReference type="STRING" id="42354.SAMN05216333_11922"/>
<protein>
    <recommendedName>
        <fullName evidence="5">Lipoprotein</fullName>
    </recommendedName>
</protein>
<dbReference type="EMBL" id="FODO01000019">
    <property type="protein sequence ID" value="SEO78837.1"/>
    <property type="molecule type" value="Genomic_DNA"/>
</dbReference>
<feature type="chain" id="PRO_5011480337" description="Lipoprotein" evidence="2">
    <location>
        <begin position="19"/>
        <end position="110"/>
    </location>
</feature>
<keyword evidence="2" id="KW-0732">Signal</keyword>
<accession>A0A1H8SJV1</accession>
<evidence type="ECO:0000256" key="2">
    <source>
        <dbReference type="SAM" id="SignalP"/>
    </source>
</evidence>
<reference evidence="4" key="1">
    <citation type="submission" date="2016-10" db="EMBL/GenBank/DDBJ databases">
        <authorList>
            <person name="Varghese N."/>
            <person name="Submissions S."/>
        </authorList>
    </citation>
    <scope>NUCLEOTIDE SEQUENCE [LARGE SCALE GENOMIC DNA]</scope>
    <source>
        <strain evidence="4">Nm76</strain>
    </source>
</reference>
<organism evidence="3 4">
    <name type="scientific">Nitrosomonas oligotropha</name>
    <dbReference type="NCBI Taxonomy" id="42354"/>
    <lineage>
        <taxon>Bacteria</taxon>
        <taxon>Pseudomonadati</taxon>
        <taxon>Pseudomonadota</taxon>
        <taxon>Betaproteobacteria</taxon>
        <taxon>Nitrosomonadales</taxon>
        <taxon>Nitrosomonadaceae</taxon>
        <taxon>Nitrosomonas</taxon>
    </lineage>
</organism>
<feature type="region of interest" description="Disordered" evidence="1">
    <location>
        <begin position="22"/>
        <end position="57"/>
    </location>
</feature>
<dbReference type="RefSeq" id="WP_090320681.1">
    <property type="nucleotide sequence ID" value="NZ_FNOE01000020.1"/>
</dbReference>
<sequence length="110" mass="12523">MHFRLSFFVIFFTVIVSACSTMPDKQHPLSDRQLPLPGKKPERPAGPLPESAKPKYNLTGYPENTQQGYIDGCETAKRTSWAFKDLSRYEKDGQYRMGWDDGFALCTGKK</sequence>
<gene>
    <name evidence="3" type="ORF">SAMN05216333_11922</name>
</gene>
<evidence type="ECO:0000313" key="4">
    <source>
        <dbReference type="Proteomes" id="UP000198814"/>
    </source>
</evidence>
<dbReference type="Proteomes" id="UP000198814">
    <property type="component" value="Unassembled WGS sequence"/>
</dbReference>
<evidence type="ECO:0000256" key="1">
    <source>
        <dbReference type="SAM" id="MobiDB-lite"/>
    </source>
</evidence>
<feature type="signal peptide" evidence="2">
    <location>
        <begin position="1"/>
        <end position="18"/>
    </location>
</feature>
<proteinExistence type="predicted"/>
<keyword evidence="4" id="KW-1185">Reference proteome</keyword>
<dbReference type="PROSITE" id="PS51257">
    <property type="entry name" value="PROKAR_LIPOPROTEIN"/>
    <property type="match status" value="1"/>
</dbReference>
<dbReference type="AlphaFoldDB" id="A0A1H8SJV1"/>
<evidence type="ECO:0000313" key="3">
    <source>
        <dbReference type="EMBL" id="SEO78837.1"/>
    </source>
</evidence>
<dbReference type="OrthoDB" id="5540985at2"/>
<name>A0A1H8SJV1_9PROT</name>